<dbReference type="CDD" id="cd01300">
    <property type="entry name" value="YtcJ_like"/>
    <property type="match status" value="1"/>
</dbReference>
<dbReference type="EMBL" id="JASCIQ010000004">
    <property type="protein sequence ID" value="MDI3403193.1"/>
    <property type="molecule type" value="Genomic_DNA"/>
</dbReference>
<dbReference type="Pfam" id="PF07969">
    <property type="entry name" value="Amidohydro_3"/>
    <property type="match status" value="1"/>
</dbReference>
<dbReference type="Gene3D" id="3.10.310.70">
    <property type="match status" value="1"/>
</dbReference>
<dbReference type="SUPFAM" id="SSF51556">
    <property type="entry name" value="Metallo-dependent hydrolases"/>
    <property type="match status" value="1"/>
</dbReference>
<dbReference type="RefSeq" id="WP_282541146.1">
    <property type="nucleotide sequence ID" value="NZ_JASCIQ010000004.1"/>
</dbReference>
<comment type="caution">
    <text evidence="2">The sequence shown here is derived from an EMBL/GenBank/DDBJ whole genome shotgun (WGS) entry which is preliminary data.</text>
</comment>
<dbReference type="Proteomes" id="UP001223978">
    <property type="component" value="Unassembled WGS sequence"/>
</dbReference>
<name>A0ABT6S6X6_9ACTN</name>
<keyword evidence="3" id="KW-1185">Reference proteome</keyword>
<organism evidence="2 3">
    <name type="scientific">Streptomyces cavernicola</name>
    <dbReference type="NCBI Taxonomy" id="3043613"/>
    <lineage>
        <taxon>Bacteria</taxon>
        <taxon>Bacillati</taxon>
        <taxon>Actinomycetota</taxon>
        <taxon>Actinomycetes</taxon>
        <taxon>Kitasatosporales</taxon>
        <taxon>Streptomycetaceae</taxon>
        <taxon>Streptomyces</taxon>
    </lineage>
</organism>
<dbReference type="InterPro" id="IPR033932">
    <property type="entry name" value="YtcJ-like"/>
</dbReference>
<reference evidence="2 3" key="1">
    <citation type="submission" date="2023-05" db="EMBL/GenBank/DDBJ databases">
        <title>Draft genome sequence of Streptomyces sp. B-S-A6 isolated from a cave soil in Thailand.</title>
        <authorList>
            <person name="Chamroensaksri N."/>
            <person name="Muangham S."/>
        </authorList>
    </citation>
    <scope>NUCLEOTIDE SEQUENCE [LARGE SCALE GENOMIC DNA]</scope>
    <source>
        <strain evidence="2 3">B-S-A6</strain>
    </source>
</reference>
<protein>
    <submittedName>
        <fullName evidence="2">Amidohydrolase</fullName>
        <ecNumber evidence="2">3.5.-.-</ecNumber>
    </submittedName>
</protein>
<evidence type="ECO:0000259" key="1">
    <source>
        <dbReference type="Pfam" id="PF07969"/>
    </source>
</evidence>
<dbReference type="Gene3D" id="2.30.40.10">
    <property type="entry name" value="Urease, subunit C, domain 1"/>
    <property type="match status" value="1"/>
</dbReference>
<dbReference type="InterPro" id="IPR011059">
    <property type="entry name" value="Metal-dep_hydrolase_composite"/>
</dbReference>
<proteinExistence type="predicted"/>
<dbReference type="SUPFAM" id="SSF51338">
    <property type="entry name" value="Composite domain of metallo-dependent hydrolases"/>
    <property type="match status" value="1"/>
</dbReference>
<evidence type="ECO:0000313" key="3">
    <source>
        <dbReference type="Proteomes" id="UP001223978"/>
    </source>
</evidence>
<dbReference type="InterPro" id="IPR032466">
    <property type="entry name" value="Metal_Hydrolase"/>
</dbReference>
<dbReference type="EC" id="3.5.-.-" evidence="2"/>
<feature type="domain" description="Amidohydrolase 3" evidence="1">
    <location>
        <begin position="47"/>
        <end position="547"/>
    </location>
</feature>
<dbReference type="PANTHER" id="PTHR22642">
    <property type="entry name" value="IMIDAZOLONEPROPIONASE"/>
    <property type="match status" value="1"/>
</dbReference>
<dbReference type="Gene3D" id="3.20.20.140">
    <property type="entry name" value="Metal-dependent hydrolases"/>
    <property type="match status" value="1"/>
</dbReference>
<gene>
    <name evidence="2" type="ORF">QIS96_05055</name>
</gene>
<dbReference type="PANTHER" id="PTHR22642:SF2">
    <property type="entry name" value="PROTEIN LONG AFTER FAR-RED 3"/>
    <property type="match status" value="1"/>
</dbReference>
<accession>A0ABT6S6X6</accession>
<dbReference type="InterPro" id="IPR013108">
    <property type="entry name" value="Amidohydro_3"/>
</dbReference>
<evidence type="ECO:0000313" key="2">
    <source>
        <dbReference type="EMBL" id="MDI3403193.1"/>
    </source>
</evidence>
<dbReference type="GO" id="GO:0016787">
    <property type="term" value="F:hydrolase activity"/>
    <property type="evidence" value="ECO:0007669"/>
    <property type="project" value="UniProtKB-KW"/>
</dbReference>
<keyword evidence="2" id="KW-0378">Hydrolase</keyword>
<sequence length="557" mass="59606">MRLDALFTGGRFTTMDPDRPTAHSLGVVAGVIVGFDEELAGCRADRVHDLAGAPVVPGFHDAHHHLGPRGLEMRMCDVSPAAVRDLDGLYAAVARHADRLAPDAWVLAVNYDDDKLGGPITREGLDKAAGGRPAWVLHCSHHSGVVNTEAIRRMGYENPADLPDGEGCWVERRPDGEPTGVIAERSLDLVHRLIRPAPFDAFLDALELGGRAALADGLTSVTEPGIAGSLTGNGPQDLAAYLTAVDQDRMGVRMTVMPEASVLHPLGDPASGESHQLLPQQGPFGLDLGLRTGLGDDRLRIGGVKIFSDGALTARTAAMCEHYVDEPGQRGLLHEDAENLRQRILQAHLAGWQVATHAIGDRAVQTVLDAYEHAQSVLPRPDVRHRIEHFGVADHRQVEQVLRLGVVPVPQGRFLSELGDVYVRNIGPERGRNLYRQRSLLDAGIEVPGSSDCPVVSGSPLLGIQALVSRVLPDGSVLSPAECLTPYQALRAYTHGSAYADHQEHRKGSLSRGKLADFTVLSDDLLAVAPQRIGELVVLATVVGGVVRHGTDVLPPA</sequence>